<evidence type="ECO:0000313" key="2">
    <source>
        <dbReference type="Proteomes" id="UP001530377"/>
    </source>
</evidence>
<proteinExistence type="predicted"/>
<gene>
    <name evidence="1" type="ORF">ACHAXA_007567</name>
</gene>
<dbReference type="AlphaFoldDB" id="A0ABD3SR29"/>
<reference evidence="1 2" key="1">
    <citation type="submission" date="2024-10" db="EMBL/GenBank/DDBJ databases">
        <title>Updated reference genomes for cyclostephanoid diatoms.</title>
        <authorList>
            <person name="Roberts W.R."/>
            <person name="Alverson A.J."/>
        </authorList>
    </citation>
    <scope>NUCLEOTIDE SEQUENCE [LARGE SCALE GENOMIC DNA]</scope>
    <source>
        <strain evidence="1 2">AJA228-03</strain>
    </source>
</reference>
<protein>
    <submittedName>
        <fullName evidence="1">Uncharacterized protein</fullName>
    </submittedName>
</protein>
<dbReference type="EMBL" id="JALLPB020000009">
    <property type="protein sequence ID" value="KAL3827060.1"/>
    <property type="molecule type" value="Genomic_DNA"/>
</dbReference>
<accession>A0ABD3SR29</accession>
<evidence type="ECO:0000313" key="1">
    <source>
        <dbReference type="EMBL" id="KAL3827060.1"/>
    </source>
</evidence>
<keyword evidence="2" id="KW-1185">Reference proteome</keyword>
<name>A0ABD3SR29_9STRA</name>
<dbReference type="Proteomes" id="UP001530377">
    <property type="component" value="Unassembled WGS sequence"/>
</dbReference>
<comment type="caution">
    <text evidence="1">The sequence shown here is derived from an EMBL/GenBank/DDBJ whole genome shotgun (WGS) entry which is preliminary data.</text>
</comment>
<organism evidence="1 2">
    <name type="scientific">Cyclostephanos tholiformis</name>
    <dbReference type="NCBI Taxonomy" id="382380"/>
    <lineage>
        <taxon>Eukaryota</taxon>
        <taxon>Sar</taxon>
        <taxon>Stramenopiles</taxon>
        <taxon>Ochrophyta</taxon>
        <taxon>Bacillariophyta</taxon>
        <taxon>Coscinodiscophyceae</taxon>
        <taxon>Thalassiosirophycidae</taxon>
        <taxon>Stephanodiscales</taxon>
        <taxon>Stephanodiscaceae</taxon>
        <taxon>Cyclostephanos</taxon>
    </lineage>
</organism>
<sequence length="251" mass="28772">MAEFFPSKFPVFCPARDFQIDFITAQAGQFEIRHFFLSWGDCGRVVGQIAGAVGLRFGQQDLFLRYFDRPGVSDNLILSELPEQICEFLGLDCQKRKNDFCEKRTIFRWLWESAYIHGVDLQCLRQLRRADRGMYIRFAEYSNEEHPLPACPVAAPSLDTIVAYFGKQMEFEAIKRKQAHGVICRDKFGARQFSVLGDLSGKELGRIIEDFKRTVPGNFKERVGATENEDIQLTVTEYLYTARLIGVGIIT</sequence>